<gene>
    <name evidence="2" type="ORF">CANTEDRAFT_133119</name>
</gene>
<feature type="domain" description="F-box" evidence="1">
    <location>
        <begin position="25"/>
        <end position="70"/>
    </location>
</feature>
<organism evidence="3">
    <name type="scientific">Candida tenuis (strain ATCC 10573 / BCRC 21748 / CBS 615 / JCM 9827 / NBRC 10315 / NRRL Y-1498 / VKM Y-70)</name>
    <name type="common">Yeast</name>
    <name type="synonym">Yamadazyma tenuis</name>
    <dbReference type="NCBI Taxonomy" id="590646"/>
    <lineage>
        <taxon>Eukaryota</taxon>
        <taxon>Fungi</taxon>
        <taxon>Dikarya</taxon>
        <taxon>Ascomycota</taxon>
        <taxon>Saccharomycotina</taxon>
        <taxon>Pichiomycetes</taxon>
        <taxon>Debaryomycetaceae</taxon>
        <taxon>Yamadazyma</taxon>
    </lineage>
</organism>
<protein>
    <recommendedName>
        <fullName evidence="1">F-box domain-containing protein</fullName>
    </recommendedName>
</protein>
<sequence>MMTCPFNFNKLFVSAPPKRCSSEINMSFDDLPVEVIKIILDYLDQWSLVQMLTCNSYIFQMTKPKLYQDILVYDIAFHRRLNLSKGFTSLPKELQFMNPENYTILSTRNFLDLISRYTFEPNLVNTIYFYHYVPSKQLFSQCAKFGCKIKIKDRDVDSDNSTTRCHCEMKIGNTNVDIEGSLDYVLPELGMSFPEDLKHITSFKGLSLRHANDLNCYKKFFSESTVEFSFKPNVDLRQLIKSHDIRFQPEKLSLERGSWIAFDKLQTASTQSLRLSENEWLNKNWPSLKTVELGENLMKGYAQEFWKSAPEDQLEGVCCNCKSCEYDDSSFLDFTKMNSVKFYGWKSSSSIEYYLVLKSSECRESLLSETENQMVKIPSYISKLPSLKTVAFSDRLYWVKHYDRTMELIPVFEDFGTSSIYLSEAFI</sequence>
<dbReference type="PROSITE" id="PS50181">
    <property type="entry name" value="FBOX"/>
    <property type="match status" value="1"/>
</dbReference>
<accession>G3AXW3</accession>
<evidence type="ECO:0000259" key="1">
    <source>
        <dbReference type="PROSITE" id="PS50181"/>
    </source>
</evidence>
<dbReference type="HOGENOM" id="CLU_642487_0_0_1"/>
<evidence type="ECO:0000313" key="2">
    <source>
        <dbReference type="EMBL" id="EGV65707.1"/>
    </source>
</evidence>
<evidence type="ECO:0000313" key="3">
    <source>
        <dbReference type="Proteomes" id="UP000000707"/>
    </source>
</evidence>
<dbReference type="InterPro" id="IPR001810">
    <property type="entry name" value="F-box_dom"/>
</dbReference>
<dbReference type="EMBL" id="GL996512">
    <property type="protein sequence ID" value="EGV65707.1"/>
    <property type="molecule type" value="Genomic_DNA"/>
</dbReference>
<name>G3AXW3_CANTC</name>
<keyword evidence="3" id="KW-1185">Reference proteome</keyword>
<proteinExistence type="predicted"/>
<reference evidence="2 3" key="1">
    <citation type="journal article" date="2011" name="Proc. Natl. Acad. Sci. U.S.A.">
        <title>Comparative genomics of xylose-fermenting fungi for enhanced biofuel production.</title>
        <authorList>
            <person name="Wohlbach D.J."/>
            <person name="Kuo A."/>
            <person name="Sato T.K."/>
            <person name="Potts K.M."/>
            <person name="Salamov A.A."/>
            <person name="LaButti K.M."/>
            <person name="Sun H."/>
            <person name="Clum A."/>
            <person name="Pangilinan J.L."/>
            <person name="Lindquist E.A."/>
            <person name="Lucas S."/>
            <person name="Lapidus A."/>
            <person name="Jin M."/>
            <person name="Gunawan C."/>
            <person name="Balan V."/>
            <person name="Dale B.E."/>
            <person name="Jeffries T.W."/>
            <person name="Zinkel R."/>
            <person name="Barry K.W."/>
            <person name="Grigoriev I.V."/>
            <person name="Gasch A.P."/>
        </authorList>
    </citation>
    <scope>NUCLEOTIDE SEQUENCE [LARGE SCALE GENOMIC DNA]</scope>
    <source>
        <strain evidence="3">ATCC 10573 / BCRC 21748 / CBS 615 / JCM 9827 / NBRC 10315 / NRRL Y-1498 / VKM Y-70</strain>
    </source>
</reference>
<dbReference type="AlphaFoldDB" id="G3AXW3"/>
<dbReference type="Proteomes" id="UP000000707">
    <property type="component" value="Unassembled WGS sequence"/>
</dbReference>